<dbReference type="CDD" id="cd14014">
    <property type="entry name" value="STKc_PknB_like"/>
    <property type="match status" value="1"/>
</dbReference>
<dbReference type="PROSITE" id="PS00107">
    <property type="entry name" value="PROTEIN_KINASE_ATP"/>
    <property type="match status" value="1"/>
</dbReference>
<dbReference type="InterPro" id="IPR000719">
    <property type="entry name" value="Prot_kinase_dom"/>
</dbReference>
<dbReference type="SMART" id="SM00220">
    <property type="entry name" value="S_TKc"/>
    <property type="match status" value="1"/>
</dbReference>
<dbReference type="RefSeq" id="WP_277731017.1">
    <property type="nucleotide sequence ID" value="NZ_CP120733.1"/>
</dbReference>
<dbReference type="Pfam" id="PF00069">
    <property type="entry name" value="Pkinase"/>
    <property type="match status" value="1"/>
</dbReference>
<sequence>MKKMLNDRYEILDKIGDGGMAFVYKARCTILNRIVAIKVLRPEFSDDEEFLLKFKNEALASAGLTHPNIVNIYDVGQDEEINYIVMEYVDGMNLKDLIKKKGALDYSYALDIMKQIAMALNQAHKNGIVHRDIKPHNILISQDNVAKVADFGIAKATTSSTITVVGNVIGSVHYFSPEQARGGYIDKTSDLYSLGIVLYEMVTGKVPFKGDTPVNIALKHINENIDFEKDIPKDIPKDIKGLLYKLTQKKQSDRYQSAYELINDIEHIENNIELDFEEDYELYHTQKLNILNEELKTSIPKQLEEEGVNTNMRRKSKDKINNKKKLTILGILLALILSLSIVFVAYNLKGFFITKNYEMIDFENATLEDATNRLEAIGVSVQVRKELYDSSVEKNHIISQVPSAGSSIKKGQTVKFDVSKGGEPVTVPNVVRKTLESVEDILKESDLKEGVIDYEFSSLPEGTIISQKPRAFTEVEQGTGIDFIVSKGEEVKLVKVPNVVGKTLEDARILLVELGIGKIKYEENKDKKEGVILSQSLKGGQHVEEGKKIDLTVNEYKEEEVVEEEPSKKVIEKQISFALSEEEETVKVVVKEKGKNGSKNIYNKTIDIQKSGNMISVPIEGYEGETKEYEIYVDDAFYAKTTAEFK</sequence>
<organism evidence="13 14">
    <name type="scientific">Tepidibacter hydrothermalis</name>
    <dbReference type="NCBI Taxonomy" id="3036126"/>
    <lineage>
        <taxon>Bacteria</taxon>
        <taxon>Bacillati</taxon>
        <taxon>Bacillota</taxon>
        <taxon>Clostridia</taxon>
        <taxon>Peptostreptococcales</taxon>
        <taxon>Peptostreptococcaceae</taxon>
        <taxon>Tepidibacter</taxon>
    </lineage>
</organism>
<dbReference type="SMART" id="SM00740">
    <property type="entry name" value="PASTA"/>
    <property type="match status" value="3"/>
</dbReference>
<dbReference type="PANTHER" id="PTHR43289">
    <property type="entry name" value="MITOGEN-ACTIVATED PROTEIN KINASE KINASE KINASE 20-RELATED"/>
    <property type="match status" value="1"/>
</dbReference>
<dbReference type="PANTHER" id="PTHR43289:SF34">
    <property type="entry name" value="SERINE_THREONINE-PROTEIN KINASE YBDM-RELATED"/>
    <property type="match status" value="1"/>
</dbReference>
<evidence type="ECO:0000256" key="2">
    <source>
        <dbReference type="ARBA" id="ARBA00022527"/>
    </source>
</evidence>
<dbReference type="EMBL" id="CP120733">
    <property type="protein sequence ID" value="WFD09096.1"/>
    <property type="molecule type" value="Genomic_DNA"/>
</dbReference>
<feature type="domain" description="PASTA" evidence="12">
    <location>
        <begin position="353"/>
        <end position="420"/>
    </location>
</feature>
<dbReference type="Gene3D" id="3.30.10.20">
    <property type="match status" value="3"/>
</dbReference>
<evidence type="ECO:0000256" key="4">
    <source>
        <dbReference type="ARBA" id="ARBA00022741"/>
    </source>
</evidence>
<keyword evidence="10" id="KW-0812">Transmembrane</keyword>
<dbReference type="EC" id="2.7.11.1" evidence="1"/>
<feature type="domain" description="Protein kinase" evidence="11">
    <location>
        <begin position="9"/>
        <end position="270"/>
    </location>
</feature>
<gene>
    <name evidence="13" type="primary">pknB</name>
    <name evidence="13" type="ORF">P4S50_11940</name>
</gene>
<evidence type="ECO:0000256" key="3">
    <source>
        <dbReference type="ARBA" id="ARBA00022679"/>
    </source>
</evidence>
<keyword evidence="10" id="KW-1133">Transmembrane helix</keyword>
<evidence type="ECO:0000256" key="5">
    <source>
        <dbReference type="ARBA" id="ARBA00022777"/>
    </source>
</evidence>
<keyword evidence="6 9" id="KW-0067">ATP-binding</keyword>
<evidence type="ECO:0000313" key="14">
    <source>
        <dbReference type="Proteomes" id="UP001222800"/>
    </source>
</evidence>
<evidence type="ECO:0000259" key="11">
    <source>
        <dbReference type="PROSITE" id="PS50011"/>
    </source>
</evidence>
<keyword evidence="4 9" id="KW-0547">Nucleotide-binding</keyword>
<keyword evidence="10" id="KW-0472">Membrane</keyword>
<evidence type="ECO:0000256" key="1">
    <source>
        <dbReference type="ARBA" id="ARBA00012513"/>
    </source>
</evidence>
<comment type="catalytic activity">
    <reaction evidence="7">
        <text>L-threonyl-[protein] + ATP = O-phospho-L-threonyl-[protein] + ADP + H(+)</text>
        <dbReference type="Rhea" id="RHEA:46608"/>
        <dbReference type="Rhea" id="RHEA-COMP:11060"/>
        <dbReference type="Rhea" id="RHEA-COMP:11605"/>
        <dbReference type="ChEBI" id="CHEBI:15378"/>
        <dbReference type="ChEBI" id="CHEBI:30013"/>
        <dbReference type="ChEBI" id="CHEBI:30616"/>
        <dbReference type="ChEBI" id="CHEBI:61977"/>
        <dbReference type="ChEBI" id="CHEBI:456216"/>
        <dbReference type="EC" id="2.7.11.1"/>
    </reaction>
</comment>
<keyword evidence="3" id="KW-0808">Transferase</keyword>
<name>A0ABY8E855_9FIRM</name>
<evidence type="ECO:0000313" key="13">
    <source>
        <dbReference type="EMBL" id="WFD09096.1"/>
    </source>
</evidence>
<evidence type="ECO:0000256" key="7">
    <source>
        <dbReference type="ARBA" id="ARBA00047899"/>
    </source>
</evidence>
<dbReference type="SUPFAM" id="SSF56112">
    <property type="entry name" value="Protein kinase-like (PK-like)"/>
    <property type="match status" value="1"/>
</dbReference>
<evidence type="ECO:0000256" key="9">
    <source>
        <dbReference type="PROSITE-ProRule" id="PRU10141"/>
    </source>
</evidence>
<dbReference type="PROSITE" id="PS50011">
    <property type="entry name" value="PROTEIN_KINASE_DOM"/>
    <property type="match status" value="1"/>
</dbReference>
<comment type="catalytic activity">
    <reaction evidence="8">
        <text>L-seryl-[protein] + ATP = O-phospho-L-seryl-[protein] + ADP + H(+)</text>
        <dbReference type="Rhea" id="RHEA:17989"/>
        <dbReference type="Rhea" id="RHEA-COMP:9863"/>
        <dbReference type="Rhea" id="RHEA-COMP:11604"/>
        <dbReference type="ChEBI" id="CHEBI:15378"/>
        <dbReference type="ChEBI" id="CHEBI:29999"/>
        <dbReference type="ChEBI" id="CHEBI:30616"/>
        <dbReference type="ChEBI" id="CHEBI:83421"/>
        <dbReference type="ChEBI" id="CHEBI:456216"/>
        <dbReference type="EC" id="2.7.11.1"/>
    </reaction>
</comment>
<dbReference type="PROSITE" id="PS00108">
    <property type="entry name" value="PROTEIN_KINASE_ST"/>
    <property type="match status" value="1"/>
</dbReference>
<dbReference type="CDD" id="cd06577">
    <property type="entry name" value="PASTA_pknB"/>
    <property type="match status" value="3"/>
</dbReference>
<proteinExistence type="predicted"/>
<feature type="domain" description="PASTA" evidence="12">
    <location>
        <begin position="488"/>
        <end position="555"/>
    </location>
</feature>
<keyword evidence="2" id="KW-0723">Serine/threonine-protein kinase</keyword>
<dbReference type="Pfam" id="PF03793">
    <property type="entry name" value="PASTA"/>
    <property type="match status" value="3"/>
</dbReference>
<dbReference type="NCBIfam" id="NF033483">
    <property type="entry name" value="PknB_PASTA_kin"/>
    <property type="match status" value="1"/>
</dbReference>
<evidence type="ECO:0000256" key="8">
    <source>
        <dbReference type="ARBA" id="ARBA00048679"/>
    </source>
</evidence>
<dbReference type="Gene3D" id="3.30.200.20">
    <property type="entry name" value="Phosphorylase Kinase, domain 1"/>
    <property type="match status" value="1"/>
</dbReference>
<feature type="domain" description="PASTA" evidence="12">
    <location>
        <begin position="421"/>
        <end position="487"/>
    </location>
</feature>
<dbReference type="InterPro" id="IPR011009">
    <property type="entry name" value="Kinase-like_dom_sf"/>
</dbReference>
<evidence type="ECO:0000259" key="12">
    <source>
        <dbReference type="PROSITE" id="PS51178"/>
    </source>
</evidence>
<dbReference type="PROSITE" id="PS51178">
    <property type="entry name" value="PASTA"/>
    <property type="match status" value="3"/>
</dbReference>
<feature type="binding site" evidence="9">
    <location>
        <position position="38"/>
    </location>
    <ligand>
        <name>ATP</name>
        <dbReference type="ChEBI" id="CHEBI:30616"/>
    </ligand>
</feature>
<dbReference type="InterPro" id="IPR008271">
    <property type="entry name" value="Ser/Thr_kinase_AS"/>
</dbReference>
<dbReference type="GO" id="GO:0016301">
    <property type="term" value="F:kinase activity"/>
    <property type="evidence" value="ECO:0007669"/>
    <property type="project" value="UniProtKB-KW"/>
</dbReference>
<keyword evidence="14" id="KW-1185">Reference proteome</keyword>
<protein>
    <recommendedName>
        <fullName evidence="1">non-specific serine/threonine protein kinase</fullName>
        <ecNumber evidence="1">2.7.11.1</ecNumber>
    </recommendedName>
</protein>
<evidence type="ECO:0000256" key="6">
    <source>
        <dbReference type="ARBA" id="ARBA00022840"/>
    </source>
</evidence>
<evidence type="ECO:0000256" key="10">
    <source>
        <dbReference type="SAM" id="Phobius"/>
    </source>
</evidence>
<keyword evidence="5 13" id="KW-0418">Kinase</keyword>
<accession>A0ABY8E855</accession>
<reference evidence="13 14" key="1">
    <citation type="submission" date="2023-03" db="EMBL/GenBank/DDBJ databases">
        <title>Complete genome sequence of Tepidibacter sp. SWIR-1, isolated from a deep-sea hydrothermal vent.</title>
        <authorList>
            <person name="Li X."/>
        </authorList>
    </citation>
    <scope>NUCLEOTIDE SEQUENCE [LARGE SCALE GENOMIC DNA]</scope>
    <source>
        <strain evidence="13 14">SWIR-1</strain>
    </source>
</reference>
<dbReference type="Proteomes" id="UP001222800">
    <property type="component" value="Chromosome"/>
</dbReference>
<feature type="transmembrane region" description="Helical" evidence="10">
    <location>
        <begin position="326"/>
        <end position="346"/>
    </location>
</feature>
<dbReference type="Gene3D" id="1.10.510.10">
    <property type="entry name" value="Transferase(Phosphotransferase) domain 1"/>
    <property type="match status" value="1"/>
</dbReference>
<dbReference type="InterPro" id="IPR017441">
    <property type="entry name" value="Protein_kinase_ATP_BS"/>
</dbReference>
<dbReference type="InterPro" id="IPR005543">
    <property type="entry name" value="PASTA_dom"/>
</dbReference>